<name>A0A1X7VJG9_AMPQE</name>
<evidence type="ECO:0000313" key="1">
    <source>
        <dbReference type="EnsemblMetazoa" id="Aqu2.1.40182_001"/>
    </source>
</evidence>
<protein>
    <recommendedName>
        <fullName evidence="2">DDE-1 domain-containing protein</fullName>
    </recommendedName>
</protein>
<dbReference type="InParanoid" id="A0A1X7VJG9"/>
<sequence length="79" mass="8888">MGDKGHITAVFGASLSGHFLQPQLIYTGKTLTCHPNGVTFPADWHITHTVNHWANEITRKDYITKVIAPHIEKIWSQLP</sequence>
<reference evidence="1" key="1">
    <citation type="submission" date="2017-05" db="UniProtKB">
        <authorList>
            <consortium name="EnsemblMetazoa"/>
        </authorList>
    </citation>
    <scope>IDENTIFICATION</scope>
</reference>
<proteinExistence type="predicted"/>
<dbReference type="AlphaFoldDB" id="A0A1X7VJG9"/>
<dbReference type="EnsemblMetazoa" id="Aqu2.1.40182_001">
    <property type="protein sequence ID" value="Aqu2.1.40182_001"/>
    <property type="gene ID" value="Aqu2.1.40182"/>
</dbReference>
<organism evidence="1">
    <name type="scientific">Amphimedon queenslandica</name>
    <name type="common">Sponge</name>
    <dbReference type="NCBI Taxonomy" id="400682"/>
    <lineage>
        <taxon>Eukaryota</taxon>
        <taxon>Metazoa</taxon>
        <taxon>Porifera</taxon>
        <taxon>Demospongiae</taxon>
        <taxon>Heteroscleromorpha</taxon>
        <taxon>Haplosclerida</taxon>
        <taxon>Niphatidae</taxon>
        <taxon>Amphimedon</taxon>
    </lineage>
</organism>
<evidence type="ECO:0008006" key="2">
    <source>
        <dbReference type="Google" id="ProtNLM"/>
    </source>
</evidence>
<accession>A0A1X7VJG9</accession>